<sequence>MIRRLAFLACISLSLLTTGPLSAACTNPAGPEGEAIYNGDHKVMQFCNGTNWVSMAASGMGTEVDPHVGTLTNGKWCSTDGTIINCTADAPASGGSWGITGSDIYFSTGSVGIGTATPAATALLDVTSTTKGLLPPRMTTTQRTAITSPATGLMVFDTDLNQLHVKASGGWIAVGSTGSGGSVSIGTSYTANLPANMSVSGGCNFSGTATLTIPATGLYFVRGHLSGYKYSGNATWLQLTLKDASNTTVFSTSSGLHPSSANYVTLDGSDFVNLPAGTYTVAADARDGNACATTSFGNILNGYVTASSLTDGSGGGGGSTTLGGLTDVNVSGVANGQALVYNTASSKWIPGTATSGASGSSGHVQFSNGTTLSSDAALYWDNSGKKLGIGTASPSSTLQVIGTATATTFSGAHSGDGSALTNLSATNIASGTVPTARLGSGTASSSTYLRGDNTWATPSSGFQSGMWCGIRAGICSGTTATYAGTSVACNGTTLTGSCVYNGHMDGYVLSGNNCPSGFVPVTVTYAVIINGTNISHPFITCVKS</sequence>
<dbReference type="RefSeq" id="WP_147270290.1">
    <property type="nucleotide sequence ID" value="NZ_QRDT01000031.1"/>
</dbReference>
<evidence type="ECO:0000313" key="3">
    <source>
        <dbReference type="EMBL" id="SSW93167.1"/>
    </source>
</evidence>
<evidence type="ECO:0000313" key="5">
    <source>
        <dbReference type="Proteomes" id="UP000256343"/>
    </source>
</evidence>
<gene>
    <name evidence="2" type="ORF">BJ125_13123</name>
    <name evidence="3" type="ORF">SAMN05892882_13123</name>
</gene>
<dbReference type="PROSITE" id="PS51257">
    <property type="entry name" value="PROKAR_LIPOPROTEIN"/>
    <property type="match status" value="1"/>
</dbReference>
<accession>A0A336JTS5</accession>
<evidence type="ECO:0000313" key="4">
    <source>
        <dbReference type="Proteomes" id="UP000252631"/>
    </source>
</evidence>
<proteinExistence type="predicted"/>
<reference evidence="2 5" key="2">
    <citation type="submission" date="2018-07" db="EMBL/GenBank/DDBJ databases">
        <title>Genomic Encyclopedia of Archaeal and Bacterial Type Strains, Phase II (KMG-II): from individual species to whole genera.</title>
        <authorList>
            <person name="Goeker M."/>
        </authorList>
    </citation>
    <scope>NUCLEOTIDE SEQUENCE [LARGE SCALE GENOMIC DNA]</scope>
    <source>
        <strain evidence="2 5">JA575</strain>
    </source>
</reference>
<dbReference type="EMBL" id="QRDT01000031">
    <property type="protein sequence ID" value="RED25555.1"/>
    <property type="molecule type" value="Genomic_DNA"/>
</dbReference>
<dbReference type="Proteomes" id="UP000252631">
    <property type="component" value="Unassembled WGS sequence"/>
</dbReference>
<dbReference type="AlphaFoldDB" id="A0A336JTS5"/>
<name>A0A336JTS5_9BRAD</name>
<keyword evidence="5" id="KW-1185">Reference proteome</keyword>
<dbReference type="Proteomes" id="UP000256343">
    <property type="component" value="Unassembled WGS sequence"/>
</dbReference>
<protein>
    <submittedName>
        <fullName evidence="3">Uncharacterized protein</fullName>
    </submittedName>
</protein>
<evidence type="ECO:0000313" key="2">
    <source>
        <dbReference type="EMBL" id="RED25555.1"/>
    </source>
</evidence>
<reference evidence="3 4" key="1">
    <citation type="submission" date="2017-08" db="EMBL/GenBank/DDBJ databases">
        <authorList>
            <person name="de Groot N.N."/>
        </authorList>
    </citation>
    <scope>NUCLEOTIDE SEQUENCE [LARGE SCALE GENOMIC DNA]</scope>
    <source>
        <strain evidence="3 4">JA575</strain>
    </source>
</reference>
<dbReference type="OrthoDB" id="564699at2"/>
<organism evidence="3 4">
    <name type="scientific">Rhodopseudomonas pentothenatexigens</name>
    <dbReference type="NCBI Taxonomy" id="999699"/>
    <lineage>
        <taxon>Bacteria</taxon>
        <taxon>Pseudomonadati</taxon>
        <taxon>Pseudomonadota</taxon>
        <taxon>Alphaproteobacteria</taxon>
        <taxon>Hyphomicrobiales</taxon>
        <taxon>Nitrobacteraceae</taxon>
        <taxon>Rhodopseudomonas</taxon>
    </lineage>
</organism>
<feature type="signal peptide" evidence="1">
    <location>
        <begin position="1"/>
        <end position="23"/>
    </location>
</feature>
<evidence type="ECO:0000256" key="1">
    <source>
        <dbReference type="SAM" id="SignalP"/>
    </source>
</evidence>
<feature type="chain" id="PRO_5016401581" evidence="1">
    <location>
        <begin position="24"/>
        <end position="544"/>
    </location>
</feature>
<dbReference type="EMBL" id="UFQQ01000031">
    <property type="protein sequence ID" value="SSW93167.1"/>
    <property type="molecule type" value="Genomic_DNA"/>
</dbReference>
<keyword evidence="1" id="KW-0732">Signal</keyword>